<dbReference type="Proteomes" id="UP001164420">
    <property type="component" value="Unassembled WGS sequence"/>
</dbReference>
<dbReference type="EMBL" id="JAOCQI010000001">
    <property type="protein sequence ID" value="MCT7310966.1"/>
    <property type="molecule type" value="Genomic_DNA"/>
</dbReference>
<sequence>MKFFALIILPTDIDPLDTDSVEAAAAEMMRPFNMGEDDTPIENARWDYYWCCTKEWMDQSQLSYSAYAGIPEAQPLVVFPVDQLTAEGITYSVLTPDGDWHRSKATYEKEDPSWEAEALRICRSYGGHFSVLAYCHG</sequence>
<evidence type="ECO:0000313" key="1">
    <source>
        <dbReference type="EMBL" id="MCT7310966.1"/>
    </source>
</evidence>
<name>A0ABT2L6N6_9RALS</name>
<accession>A0ABT2L6N6</accession>
<protein>
    <submittedName>
        <fullName evidence="1">Uncharacterized protein</fullName>
    </submittedName>
</protein>
<organism evidence="1 2">
    <name type="scientific">Ralstonia mojiangensis</name>
    <dbReference type="NCBI Taxonomy" id="2953895"/>
    <lineage>
        <taxon>Bacteria</taxon>
        <taxon>Pseudomonadati</taxon>
        <taxon>Pseudomonadota</taxon>
        <taxon>Betaproteobacteria</taxon>
        <taxon>Burkholderiales</taxon>
        <taxon>Burkholderiaceae</taxon>
        <taxon>Ralstonia</taxon>
    </lineage>
</organism>
<keyword evidence="2" id="KW-1185">Reference proteome</keyword>
<comment type="caution">
    <text evidence="1">The sequence shown here is derived from an EMBL/GenBank/DDBJ whole genome shotgun (WGS) entry which is preliminary data.</text>
</comment>
<dbReference type="RefSeq" id="WP_260780499.1">
    <property type="nucleotide sequence ID" value="NZ_JAOCQI010000001.1"/>
</dbReference>
<gene>
    <name evidence="1" type="ORF">N5J06_08415</name>
</gene>
<proteinExistence type="predicted"/>
<reference evidence="1 2" key="1">
    <citation type="journal article" date="2023" name="Front. Microbiol.">
        <title>Ralstonia chuxiongensis sp. nov., Ralstonia mojiangensis sp. nov., and Ralstonia soli sp. nov., isolated from tobacco fields, are three novel species in the family Burkholderiaceae.</title>
        <authorList>
            <person name="Lu C.H."/>
            <person name="Zhang Y.Y."/>
            <person name="Jiang N."/>
            <person name="Chen W."/>
            <person name="Shao X."/>
            <person name="Zhao Z.M."/>
            <person name="Lu W.L."/>
            <person name="Hu X."/>
            <person name="Xi Y.X."/>
            <person name="Zou S.Y."/>
            <person name="Wei Q.J."/>
            <person name="Lin Z.L."/>
            <person name="Gong L."/>
            <person name="Gai X.T."/>
            <person name="Zhang L.Q."/>
            <person name="Li J.Y."/>
            <person name="Jin Y."/>
            <person name="Xia Z.Y."/>
        </authorList>
    </citation>
    <scope>NUCLEOTIDE SEQUENCE [LARGE SCALE GENOMIC DNA]</scope>
    <source>
        <strain evidence="1 2">22TCJT01-1</strain>
    </source>
</reference>
<evidence type="ECO:0000313" key="2">
    <source>
        <dbReference type="Proteomes" id="UP001164420"/>
    </source>
</evidence>